<dbReference type="InterPro" id="IPR016087">
    <property type="entry name" value="Chalcone_isomerase"/>
</dbReference>
<dbReference type="SUPFAM" id="SSF54626">
    <property type="entry name" value="Chalcone isomerase"/>
    <property type="match status" value="1"/>
</dbReference>
<feature type="domain" description="Chalcone isomerase" evidence="1">
    <location>
        <begin position="35"/>
        <end position="198"/>
    </location>
</feature>
<evidence type="ECO:0000313" key="2">
    <source>
        <dbReference type="EMBL" id="SUE39324.1"/>
    </source>
</evidence>
<proteinExistence type="predicted"/>
<accession>A0A379MXU8</accession>
<name>A0A379MXU8_9PROT</name>
<dbReference type="GO" id="GO:0016872">
    <property type="term" value="F:intramolecular lyase activity"/>
    <property type="evidence" value="ECO:0007669"/>
    <property type="project" value="InterPro"/>
</dbReference>
<gene>
    <name evidence="2" type="ORF">NCTC13291_01217</name>
</gene>
<keyword evidence="2" id="KW-0413">Isomerase</keyword>
<protein>
    <submittedName>
        <fullName evidence="2">Chalcone-flavanone isomerase</fullName>
    </submittedName>
</protein>
<dbReference type="Pfam" id="PF16036">
    <property type="entry name" value="Chalcone_3"/>
    <property type="match status" value="1"/>
</dbReference>
<sequence>MCNVTPCDWSVTMPGRMLAILPALFLCAGLMRAEAATLDGVTFPDTRTVAGHRLVLNGTALRTYSILHVHIYVAALYLERPSSDAAQILDSDQAKLVQFVFSRNIDAADARKSWEEGLAASCRAPCRLQPQDVARFLDAVPAVHKGESGSLLFTRDGMDVFTDGRFIGRITDPAFTRVVLATFIGPQSLLPEVRAGLLRQR</sequence>
<evidence type="ECO:0000259" key="1">
    <source>
        <dbReference type="Pfam" id="PF16036"/>
    </source>
</evidence>
<dbReference type="EMBL" id="UGVN01000001">
    <property type="protein sequence ID" value="SUE39324.1"/>
    <property type="molecule type" value="Genomic_DNA"/>
</dbReference>
<dbReference type="AlphaFoldDB" id="A0A379MXU8"/>
<dbReference type="Gene3D" id="3.50.70.10">
    <property type="match status" value="1"/>
</dbReference>
<organism evidence="2 3">
    <name type="scientific">Roseomonas mucosa</name>
    <dbReference type="NCBI Taxonomy" id="207340"/>
    <lineage>
        <taxon>Bacteria</taxon>
        <taxon>Pseudomonadati</taxon>
        <taxon>Pseudomonadota</taxon>
        <taxon>Alphaproteobacteria</taxon>
        <taxon>Acetobacterales</taxon>
        <taxon>Roseomonadaceae</taxon>
        <taxon>Roseomonas</taxon>
    </lineage>
</organism>
<dbReference type="InterPro" id="IPR016088">
    <property type="entry name" value="Chalcone_isomerase_3-sand"/>
</dbReference>
<evidence type="ECO:0000313" key="3">
    <source>
        <dbReference type="Proteomes" id="UP000254919"/>
    </source>
</evidence>
<reference evidence="2 3" key="1">
    <citation type="submission" date="2018-06" db="EMBL/GenBank/DDBJ databases">
        <authorList>
            <consortium name="Pathogen Informatics"/>
            <person name="Doyle S."/>
        </authorList>
    </citation>
    <scope>NUCLEOTIDE SEQUENCE [LARGE SCALE GENOMIC DNA]</scope>
    <source>
        <strain evidence="2 3">NCTC13291</strain>
    </source>
</reference>
<dbReference type="Proteomes" id="UP000254919">
    <property type="component" value="Unassembled WGS sequence"/>
</dbReference>
<dbReference type="InterPro" id="IPR036298">
    <property type="entry name" value="Chalcone_isomerase_sf"/>
</dbReference>